<name>A0A8X6NFL1_NEPPI</name>
<evidence type="ECO:0000313" key="1">
    <source>
        <dbReference type="EMBL" id="GFT11724.1"/>
    </source>
</evidence>
<dbReference type="Proteomes" id="UP000887013">
    <property type="component" value="Unassembled WGS sequence"/>
</dbReference>
<reference evidence="1" key="1">
    <citation type="submission" date="2020-08" db="EMBL/GenBank/DDBJ databases">
        <title>Multicomponent nature underlies the extraordinary mechanical properties of spider dragline silk.</title>
        <authorList>
            <person name="Kono N."/>
            <person name="Nakamura H."/>
            <person name="Mori M."/>
            <person name="Yoshida Y."/>
            <person name="Ohtoshi R."/>
            <person name="Malay A.D."/>
            <person name="Moran D.A.P."/>
            <person name="Tomita M."/>
            <person name="Numata K."/>
            <person name="Arakawa K."/>
        </authorList>
    </citation>
    <scope>NUCLEOTIDE SEQUENCE</scope>
</reference>
<dbReference type="EMBL" id="BMAW01103961">
    <property type="protein sequence ID" value="GFT11724.1"/>
    <property type="molecule type" value="Genomic_DNA"/>
</dbReference>
<organism evidence="1 2">
    <name type="scientific">Nephila pilipes</name>
    <name type="common">Giant wood spider</name>
    <name type="synonym">Nephila maculata</name>
    <dbReference type="NCBI Taxonomy" id="299642"/>
    <lineage>
        <taxon>Eukaryota</taxon>
        <taxon>Metazoa</taxon>
        <taxon>Ecdysozoa</taxon>
        <taxon>Arthropoda</taxon>
        <taxon>Chelicerata</taxon>
        <taxon>Arachnida</taxon>
        <taxon>Araneae</taxon>
        <taxon>Araneomorphae</taxon>
        <taxon>Entelegynae</taxon>
        <taxon>Araneoidea</taxon>
        <taxon>Nephilidae</taxon>
        <taxon>Nephila</taxon>
    </lineage>
</organism>
<gene>
    <name evidence="1" type="ORF">NPIL_439961</name>
</gene>
<accession>A0A8X6NFL1</accession>
<comment type="caution">
    <text evidence="1">The sequence shown here is derived from an EMBL/GenBank/DDBJ whole genome shotgun (WGS) entry which is preliminary data.</text>
</comment>
<proteinExistence type="predicted"/>
<protein>
    <submittedName>
        <fullName evidence="1">Uncharacterized protein</fullName>
    </submittedName>
</protein>
<keyword evidence="2" id="KW-1185">Reference proteome</keyword>
<sequence>MAAKGPACCSVVPHKACLRCLPLRSSGHVLREPGLPKRKRELSSLTVCSGCRCQGLLRWPVAGIVMYGGVCACWKRCFACSSERFAATLLCQRTRQRAGTVTFACFAAFTRVARSQVLLRCHVRVMRLT</sequence>
<evidence type="ECO:0000313" key="2">
    <source>
        <dbReference type="Proteomes" id="UP000887013"/>
    </source>
</evidence>
<dbReference type="AlphaFoldDB" id="A0A8X6NFL1"/>